<dbReference type="EMBL" id="SNRW01000017">
    <property type="protein sequence ID" value="KAA6404239.1"/>
    <property type="molecule type" value="Genomic_DNA"/>
</dbReference>
<organism evidence="1 2">
    <name type="scientific">Streblomastix strix</name>
    <dbReference type="NCBI Taxonomy" id="222440"/>
    <lineage>
        <taxon>Eukaryota</taxon>
        <taxon>Metamonada</taxon>
        <taxon>Preaxostyla</taxon>
        <taxon>Oxymonadida</taxon>
        <taxon>Streblomastigidae</taxon>
        <taxon>Streblomastix</taxon>
    </lineage>
</organism>
<name>A0A5J4XCJ2_9EUKA</name>
<dbReference type="Proteomes" id="UP000324800">
    <property type="component" value="Unassembled WGS sequence"/>
</dbReference>
<dbReference type="AlphaFoldDB" id="A0A5J4XCJ2"/>
<evidence type="ECO:0000313" key="2">
    <source>
        <dbReference type="Proteomes" id="UP000324800"/>
    </source>
</evidence>
<reference evidence="1 2" key="1">
    <citation type="submission" date="2019-03" db="EMBL/GenBank/DDBJ databases">
        <title>Single cell metagenomics reveals metabolic interactions within the superorganism composed of flagellate Streblomastix strix and complex community of Bacteroidetes bacteria on its surface.</title>
        <authorList>
            <person name="Treitli S.C."/>
            <person name="Kolisko M."/>
            <person name="Husnik F."/>
            <person name="Keeling P."/>
            <person name="Hampl V."/>
        </authorList>
    </citation>
    <scope>NUCLEOTIDE SEQUENCE [LARGE SCALE GENOMIC DNA]</scope>
    <source>
        <strain evidence="1">ST1C</strain>
    </source>
</reference>
<sequence>MARIRLVTRIDAHSFDGNNNSVMGRTNLATTQRQISIQQLTSGQRFASEEGILIGANAFLNLQPPQRRAMFSPQSDNNKPHQFSLQFKILSNKGADSEGNQTQKHNIIARNSHTVMEIDMESEGRDINPPPLKVKINQASFSRQRYYLTTKSYLLKYIGKPGAGYHHLSYQEGQTEVEIIILRHARGETISIAD</sequence>
<comment type="caution">
    <text evidence="1">The sequence shown here is derived from an EMBL/GenBank/DDBJ whole genome shotgun (WGS) entry which is preliminary data.</text>
</comment>
<evidence type="ECO:0000313" key="1">
    <source>
        <dbReference type="EMBL" id="KAA6404239.1"/>
    </source>
</evidence>
<gene>
    <name evidence="1" type="ORF">EZS28_000226</name>
</gene>
<proteinExistence type="predicted"/>
<accession>A0A5J4XCJ2</accession>
<protein>
    <submittedName>
        <fullName evidence="1">Uncharacterized protein</fullName>
    </submittedName>
</protein>